<feature type="transmembrane region" description="Helical" evidence="1">
    <location>
        <begin position="12"/>
        <end position="31"/>
    </location>
</feature>
<accession>A0ABQ5VR53</accession>
<evidence type="ECO:0000256" key="1">
    <source>
        <dbReference type="SAM" id="Phobius"/>
    </source>
</evidence>
<name>A0ABQ5VR53_9RHOB</name>
<organism evidence="2 3">
    <name type="scientific">Amylibacter marinus</name>
    <dbReference type="NCBI Taxonomy" id="1475483"/>
    <lineage>
        <taxon>Bacteria</taxon>
        <taxon>Pseudomonadati</taxon>
        <taxon>Pseudomonadota</taxon>
        <taxon>Alphaproteobacteria</taxon>
        <taxon>Rhodobacterales</taxon>
        <taxon>Paracoccaceae</taxon>
        <taxon>Amylibacter</taxon>
    </lineage>
</organism>
<proteinExistence type="predicted"/>
<dbReference type="RefSeq" id="WP_284375259.1">
    <property type="nucleotide sequence ID" value="NZ_BSNN01000002.1"/>
</dbReference>
<keyword evidence="3" id="KW-1185">Reference proteome</keyword>
<reference evidence="3" key="1">
    <citation type="journal article" date="2019" name="Int. J. Syst. Evol. Microbiol.">
        <title>The Global Catalogue of Microorganisms (GCM) 10K type strain sequencing project: providing services to taxonomists for standard genome sequencing and annotation.</title>
        <authorList>
            <consortium name="The Broad Institute Genomics Platform"/>
            <consortium name="The Broad Institute Genome Sequencing Center for Infectious Disease"/>
            <person name="Wu L."/>
            <person name="Ma J."/>
        </authorList>
    </citation>
    <scope>NUCLEOTIDE SEQUENCE [LARGE SCALE GENOMIC DNA]</scope>
    <source>
        <strain evidence="3">NBRC 110140</strain>
    </source>
</reference>
<feature type="transmembrane region" description="Helical" evidence="1">
    <location>
        <begin position="101"/>
        <end position="124"/>
    </location>
</feature>
<evidence type="ECO:0000313" key="2">
    <source>
        <dbReference type="EMBL" id="GLQ33893.1"/>
    </source>
</evidence>
<keyword evidence="1" id="KW-0472">Membrane</keyword>
<comment type="caution">
    <text evidence="2">The sequence shown here is derived from an EMBL/GenBank/DDBJ whole genome shotgun (WGS) entry which is preliminary data.</text>
</comment>
<protein>
    <submittedName>
        <fullName evidence="2">Uncharacterized protein</fullName>
    </submittedName>
</protein>
<evidence type="ECO:0000313" key="3">
    <source>
        <dbReference type="Proteomes" id="UP001156694"/>
    </source>
</evidence>
<dbReference type="EMBL" id="BSNN01000002">
    <property type="protein sequence ID" value="GLQ33893.1"/>
    <property type="molecule type" value="Genomic_DNA"/>
</dbReference>
<sequence>MSDLFTGILNGAPLWVWPLLVGLIALGLITARTRWTSLVPFYFLPLLALISLQGILALDPQILVWPIYGIGYSIGAYWVYRRQAGLILERAEGRVRLQGEWLPMISLMVIFWANFANGTISAISPSAAQGVPFVVVFVAIVSLVSGSFLGRSVRILRG</sequence>
<feature type="transmembrane region" description="Helical" evidence="1">
    <location>
        <begin position="62"/>
        <end position="80"/>
    </location>
</feature>
<feature type="transmembrane region" description="Helical" evidence="1">
    <location>
        <begin position="130"/>
        <end position="150"/>
    </location>
</feature>
<keyword evidence="1" id="KW-0812">Transmembrane</keyword>
<gene>
    <name evidence="2" type="ORF">GCM10007939_01760</name>
</gene>
<feature type="transmembrane region" description="Helical" evidence="1">
    <location>
        <begin position="38"/>
        <end position="56"/>
    </location>
</feature>
<keyword evidence="1" id="KW-1133">Transmembrane helix</keyword>
<dbReference type="Proteomes" id="UP001156694">
    <property type="component" value="Unassembled WGS sequence"/>
</dbReference>